<evidence type="ECO:0000256" key="1">
    <source>
        <dbReference type="ARBA" id="ARBA00005545"/>
    </source>
</evidence>
<evidence type="ECO:0000256" key="6">
    <source>
        <dbReference type="ARBA" id="ARBA00023125"/>
    </source>
</evidence>
<comment type="similarity">
    <text evidence="1 9">Belongs to the dwarfin/SMAD family.</text>
</comment>
<dbReference type="GO" id="GO:0051239">
    <property type="term" value="P:regulation of multicellular organismal process"/>
    <property type="evidence" value="ECO:0007669"/>
    <property type="project" value="UniProtKB-ARBA"/>
</dbReference>
<dbReference type="InterPro" id="IPR001132">
    <property type="entry name" value="SMAD_dom_Dwarfin-type"/>
</dbReference>
<dbReference type="InterPro" id="IPR013790">
    <property type="entry name" value="Dwarfin"/>
</dbReference>
<dbReference type="OrthoDB" id="5875866at2759"/>
<dbReference type="GO" id="GO:0000978">
    <property type="term" value="F:RNA polymerase II cis-regulatory region sequence-specific DNA binding"/>
    <property type="evidence" value="ECO:0007669"/>
    <property type="project" value="TreeGrafter"/>
</dbReference>
<organism evidence="14 15">
    <name type="scientific">Nezara viridula</name>
    <name type="common">Southern green stink bug</name>
    <name type="synonym">Cimex viridulus</name>
    <dbReference type="NCBI Taxonomy" id="85310"/>
    <lineage>
        <taxon>Eukaryota</taxon>
        <taxon>Metazoa</taxon>
        <taxon>Ecdysozoa</taxon>
        <taxon>Arthropoda</taxon>
        <taxon>Hexapoda</taxon>
        <taxon>Insecta</taxon>
        <taxon>Pterygota</taxon>
        <taxon>Neoptera</taxon>
        <taxon>Paraneoptera</taxon>
        <taxon>Hemiptera</taxon>
        <taxon>Heteroptera</taxon>
        <taxon>Panheteroptera</taxon>
        <taxon>Pentatomomorpha</taxon>
        <taxon>Pentatomoidea</taxon>
        <taxon>Pentatomidae</taxon>
        <taxon>Pentatominae</taxon>
        <taxon>Nezara</taxon>
    </lineage>
</organism>
<dbReference type="PANTHER" id="PTHR13703:SF45">
    <property type="entry name" value="MOTHERS AGAINST DECAPENTAPLEGIC HOMOLOG"/>
    <property type="match status" value="1"/>
</dbReference>
<dbReference type="Gene3D" id="2.60.200.10">
    <property type="match status" value="1"/>
</dbReference>
<keyword evidence="10" id="KW-0175">Coiled coil</keyword>
<keyword evidence="15" id="KW-1185">Reference proteome</keyword>
<dbReference type="GO" id="GO:0046872">
    <property type="term" value="F:metal ion binding"/>
    <property type="evidence" value="ECO:0007669"/>
    <property type="project" value="UniProtKB-KW"/>
</dbReference>
<dbReference type="FunFam" id="3.90.520.10:FF:000002">
    <property type="entry name" value="Mothers against decapentaplegic homolog"/>
    <property type="match status" value="1"/>
</dbReference>
<dbReference type="Pfam" id="PF03166">
    <property type="entry name" value="MH2"/>
    <property type="match status" value="1"/>
</dbReference>
<evidence type="ECO:0000256" key="3">
    <source>
        <dbReference type="ARBA" id="ARBA00022723"/>
    </source>
</evidence>
<feature type="coiled-coil region" evidence="10">
    <location>
        <begin position="37"/>
        <end position="68"/>
    </location>
</feature>
<dbReference type="InterPro" id="IPR017855">
    <property type="entry name" value="SMAD-like_dom_sf"/>
</dbReference>
<protein>
    <recommendedName>
        <fullName evidence="9">Mothers against decapentaplegic homolog</fullName>
        <shortName evidence="9">MAD homolog</shortName>
        <shortName evidence="9">Mothers against DPP homolog</shortName>
    </recommendedName>
    <alternativeName>
        <fullName evidence="9">SMAD family member</fullName>
    </alternativeName>
</protein>
<dbReference type="FunFam" id="2.60.200.10:FF:000002">
    <property type="entry name" value="Mothers against decapentaplegic homolog"/>
    <property type="match status" value="1"/>
</dbReference>
<dbReference type="InterPro" id="IPR036578">
    <property type="entry name" value="SMAD_MH1_sf"/>
</dbReference>
<keyword evidence="5 9" id="KW-0805">Transcription regulation</keyword>
<evidence type="ECO:0000256" key="8">
    <source>
        <dbReference type="ARBA" id="ARBA00023242"/>
    </source>
</evidence>
<evidence type="ECO:0000256" key="7">
    <source>
        <dbReference type="ARBA" id="ARBA00023163"/>
    </source>
</evidence>
<evidence type="ECO:0000256" key="10">
    <source>
        <dbReference type="SAM" id="Coils"/>
    </source>
</evidence>
<evidence type="ECO:0000256" key="2">
    <source>
        <dbReference type="ARBA" id="ARBA00022490"/>
    </source>
</evidence>
<dbReference type="InterPro" id="IPR013019">
    <property type="entry name" value="MAD_homology_MH1"/>
</dbReference>
<sequence length="588" mass="64933">MLQNEMSATNSKTPTSEDACLNIIHCLMCHRQGGESERFAKKAIESLVKKLKEKREELDNLITAITTSGSQATKCVTIQRTLDGRLQISGKKGFPHVIYAKIWRWPDLHKSEMKHNKFCLFAFDLRCDSICVNPYHYERVIGPPIDFTRLNLQPGPSQPAKDDCEDPDSIEIDVINVQHKRPVLPPITFLPQPVQAPVVVCDKEVSYANNKPEGRQPLKEMVEQPKSTWTQPGSPKRNIQINSNSGAACSSGTNTSSPLIHSSATQPEFYAHLAQALMGTIENPAGNNSAATRNSSSPIPTQVHTRSVHESTWSGHTLTYTQNMQPQPPQNAYWNPGVTPEIEAGGLLSSQPAPEHWCSIAYYELDVQVGDTFKVSSTIPSVTVDGYVDPEGTNRFCLGALTNVHRKEQSERTKLYIGKGVRFDLRGEGDVWLHCLSEHSVFLQSYYLDSEAGRTPGDAVHKIYSSAYIKVFDLKQCHIYMKNQAATAQAAAAAHAAAIAGHPRGRGSNNAGGIAPGARLSSAAYIGVDELRKPCVLRLSFIKGWGPDYPRSNIKETPCWIEVHFHRALQLLDEVLHSMPINGPRGIE</sequence>
<evidence type="ECO:0000256" key="5">
    <source>
        <dbReference type="ARBA" id="ARBA00023015"/>
    </source>
</evidence>
<dbReference type="GO" id="GO:0040024">
    <property type="term" value="P:dauer larval development"/>
    <property type="evidence" value="ECO:0007669"/>
    <property type="project" value="UniProtKB-ARBA"/>
</dbReference>
<dbReference type="GO" id="GO:0009653">
    <property type="term" value="P:anatomical structure morphogenesis"/>
    <property type="evidence" value="ECO:0007669"/>
    <property type="project" value="TreeGrafter"/>
</dbReference>
<evidence type="ECO:0000259" key="13">
    <source>
        <dbReference type="PROSITE" id="PS51076"/>
    </source>
</evidence>
<dbReference type="Pfam" id="PF03165">
    <property type="entry name" value="MH1"/>
    <property type="match status" value="1"/>
</dbReference>
<gene>
    <name evidence="14" type="ORF">NEZAVI_LOCUS7862</name>
</gene>
<evidence type="ECO:0000313" key="14">
    <source>
        <dbReference type="EMBL" id="CAH1398155.1"/>
    </source>
</evidence>
<evidence type="ECO:0000256" key="11">
    <source>
        <dbReference type="SAM" id="MobiDB-lite"/>
    </source>
</evidence>
<dbReference type="PROSITE" id="PS51075">
    <property type="entry name" value="MH1"/>
    <property type="match status" value="1"/>
</dbReference>
<evidence type="ECO:0000313" key="15">
    <source>
        <dbReference type="Proteomes" id="UP001152798"/>
    </source>
</evidence>
<dbReference type="PANTHER" id="PTHR13703">
    <property type="entry name" value="SMAD"/>
    <property type="match status" value="1"/>
</dbReference>
<dbReference type="CDD" id="cd10492">
    <property type="entry name" value="MH1_SMAD_4"/>
    <property type="match status" value="1"/>
</dbReference>
<comment type="subcellular location">
    <subcellularLocation>
        <location evidence="9">Cytoplasm</location>
    </subcellularLocation>
    <subcellularLocation>
        <location evidence="9">Nucleus</location>
    </subcellularLocation>
</comment>
<reference evidence="14" key="1">
    <citation type="submission" date="2022-01" db="EMBL/GenBank/DDBJ databases">
        <authorList>
            <person name="King R."/>
        </authorList>
    </citation>
    <scope>NUCLEOTIDE SEQUENCE</scope>
</reference>
<keyword evidence="2 9" id="KW-0963">Cytoplasm</keyword>
<dbReference type="CDD" id="cd10498">
    <property type="entry name" value="MH2_SMAD_4"/>
    <property type="match status" value="1"/>
</dbReference>
<dbReference type="GO" id="GO:0070411">
    <property type="term" value="F:I-SMAD binding"/>
    <property type="evidence" value="ECO:0007669"/>
    <property type="project" value="TreeGrafter"/>
</dbReference>
<dbReference type="SMART" id="SM00524">
    <property type="entry name" value="DWB"/>
    <property type="match status" value="1"/>
</dbReference>
<dbReference type="PROSITE" id="PS51076">
    <property type="entry name" value="MH2"/>
    <property type="match status" value="1"/>
</dbReference>
<keyword evidence="8 9" id="KW-0539">Nucleus</keyword>
<dbReference type="InterPro" id="IPR003619">
    <property type="entry name" value="MAD_homology1_Dwarfin-type"/>
</dbReference>
<dbReference type="GO" id="GO:0071144">
    <property type="term" value="C:heteromeric SMAD protein complex"/>
    <property type="evidence" value="ECO:0007669"/>
    <property type="project" value="TreeGrafter"/>
</dbReference>
<feature type="domain" description="MH2" evidence="13">
    <location>
        <begin position="357"/>
        <end position="588"/>
    </location>
</feature>
<dbReference type="SUPFAM" id="SSF56366">
    <property type="entry name" value="SMAD MH1 domain"/>
    <property type="match status" value="1"/>
</dbReference>
<dbReference type="Proteomes" id="UP001152798">
    <property type="component" value="Chromosome 4"/>
</dbReference>
<keyword evidence="4" id="KW-0862">Zinc</keyword>
<keyword evidence="3" id="KW-0479">Metal-binding</keyword>
<dbReference type="SUPFAM" id="SSF49879">
    <property type="entry name" value="SMAD/FHA domain"/>
    <property type="match status" value="1"/>
</dbReference>
<name>A0A9P0MM65_NEZVI</name>
<keyword evidence="6" id="KW-0238">DNA-binding</keyword>
<accession>A0A9P0MM65</accession>
<dbReference type="GO" id="GO:0005737">
    <property type="term" value="C:cytoplasm"/>
    <property type="evidence" value="ECO:0007669"/>
    <property type="project" value="UniProtKB-SubCell"/>
</dbReference>
<dbReference type="InterPro" id="IPR008984">
    <property type="entry name" value="SMAD_FHA_dom_sf"/>
</dbReference>
<dbReference type="GO" id="GO:0030154">
    <property type="term" value="P:cell differentiation"/>
    <property type="evidence" value="ECO:0007669"/>
    <property type="project" value="TreeGrafter"/>
</dbReference>
<dbReference type="GO" id="GO:0060395">
    <property type="term" value="P:SMAD protein signal transduction"/>
    <property type="evidence" value="ECO:0007669"/>
    <property type="project" value="TreeGrafter"/>
</dbReference>
<proteinExistence type="inferred from homology"/>
<dbReference type="GO" id="GO:0050793">
    <property type="term" value="P:regulation of developmental process"/>
    <property type="evidence" value="ECO:0007669"/>
    <property type="project" value="UniProtKB-ARBA"/>
</dbReference>
<dbReference type="GO" id="GO:0030509">
    <property type="term" value="P:BMP signaling pathway"/>
    <property type="evidence" value="ECO:0007669"/>
    <property type="project" value="TreeGrafter"/>
</dbReference>
<dbReference type="Gene3D" id="3.90.520.10">
    <property type="entry name" value="SMAD MH1 domain"/>
    <property type="match status" value="1"/>
</dbReference>
<feature type="domain" description="MH1" evidence="12">
    <location>
        <begin position="22"/>
        <end position="146"/>
    </location>
</feature>
<dbReference type="GO" id="GO:0000981">
    <property type="term" value="F:DNA-binding transcription factor activity, RNA polymerase II-specific"/>
    <property type="evidence" value="ECO:0007669"/>
    <property type="project" value="TreeGrafter"/>
</dbReference>
<dbReference type="SMART" id="SM00523">
    <property type="entry name" value="DWA"/>
    <property type="match status" value="1"/>
</dbReference>
<keyword evidence="7 9" id="KW-0804">Transcription</keyword>
<evidence type="ECO:0000256" key="9">
    <source>
        <dbReference type="RuleBase" id="RU361195"/>
    </source>
</evidence>
<feature type="region of interest" description="Disordered" evidence="11">
    <location>
        <begin position="224"/>
        <end position="261"/>
    </location>
</feature>
<evidence type="ECO:0000256" key="4">
    <source>
        <dbReference type="ARBA" id="ARBA00022833"/>
    </source>
</evidence>
<dbReference type="EMBL" id="OV725080">
    <property type="protein sequence ID" value="CAH1398155.1"/>
    <property type="molecule type" value="Genomic_DNA"/>
</dbReference>
<evidence type="ECO:0000259" key="12">
    <source>
        <dbReference type="PROSITE" id="PS51075"/>
    </source>
</evidence>
<dbReference type="AlphaFoldDB" id="A0A9P0MM65"/>
<feature type="compositionally biased region" description="Polar residues" evidence="11">
    <location>
        <begin position="225"/>
        <end position="261"/>
    </location>
</feature>